<dbReference type="PANTHER" id="PTHR23502">
    <property type="entry name" value="MAJOR FACILITATOR SUPERFAMILY"/>
    <property type="match status" value="1"/>
</dbReference>
<accession>A0A395SY22</accession>
<name>A0A395SY22_9HYPO</name>
<dbReference type="STRING" id="694270.A0A395SY22"/>
<dbReference type="Pfam" id="PF07690">
    <property type="entry name" value="MFS_1"/>
    <property type="match status" value="1"/>
</dbReference>
<evidence type="ECO:0000313" key="9">
    <source>
        <dbReference type="EMBL" id="RGP77380.1"/>
    </source>
</evidence>
<protein>
    <recommendedName>
        <fullName evidence="8">Major facilitator superfamily (MFS) profile domain-containing protein</fullName>
    </recommendedName>
</protein>
<dbReference type="Proteomes" id="UP000266234">
    <property type="component" value="Unassembled WGS sequence"/>
</dbReference>
<evidence type="ECO:0000256" key="6">
    <source>
        <dbReference type="SAM" id="MobiDB-lite"/>
    </source>
</evidence>
<feature type="transmembrane region" description="Helical" evidence="7">
    <location>
        <begin position="291"/>
        <end position="310"/>
    </location>
</feature>
<reference evidence="9 10" key="1">
    <citation type="journal article" date="2018" name="PLoS Pathog.">
        <title>Evolution of structural diversity of trichothecenes, a family of toxins produced by plant pathogenic and entomopathogenic fungi.</title>
        <authorList>
            <person name="Proctor R.H."/>
            <person name="McCormick S.P."/>
            <person name="Kim H.S."/>
            <person name="Cardoza R.E."/>
            <person name="Stanley A.M."/>
            <person name="Lindo L."/>
            <person name="Kelly A."/>
            <person name="Brown D.W."/>
            <person name="Lee T."/>
            <person name="Vaughan M.M."/>
            <person name="Alexander N.J."/>
            <person name="Busman M."/>
            <person name="Gutierrez S."/>
        </authorList>
    </citation>
    <scope>NUCLEOTIDE SEQUENCE [LARGE SCALE GENOMIC DNA]</scope>
    <source>
        <strain evidence="9 10">NRRL 20695</strain>
    </source>
</reference>
<feature type="transmembrane region" description="Helical" evidence="7">
    <location>
        <begin position="215"/>
        <end position="233"/>
    </location>
</feature>
<keyword evidence="2 7" id="KW-0812">Transmembrane</keyword>
<keyword evidence="10" id="KW-1185">Reference proteome</keyword>
<evidence type="ECO:0000259" key="8">
    <source>
        <dbReference type="PROSITE" id="PS50850"/>
    </source>
</evidence>
<evidence type="ECO:0000256" key="7">
    <source>
        <dbReference type="SAM" id="Phobius"/>
    </source>
</evidence>
<dbReference type="InterPro" id="IPR020846">
    <property type="entry name" value="MFS_dom"/>
</dbReference>
<dbReference type="InterPro" id="IPR036259">
    <property type="entry name" value="MFS_trans_sf"/>
</dbReference>
<dbReference type="GO" id="GO:0016020">
    <property type="term" value="C:membrane"/>
    <property type="evidence" value="ECO:0007669"/>
    <property type="project" value="UniProtKB-SubCell"/>
</dbReference>
<feature type="transmembrane region" description="Helical" evidence="7">
    <location>
        <begin position="330"/>
        <end position="349"/>
    </location>
</feature>
<feature type="transmembrane region" description="Helical" evidence="7">
    <location>
        <begin position="127"/>
        <end position="150"/>
    </location>
</feature>
<evidence type="ECO:0000256" key="1">
    <source>
        <dbReference type="ARBA" id="ARBA00004141"/>
    </source>
</evidence>
<feature type="transmembrane region" description="Helical" evidence="7">
    <location>
        <begin position="95"/>
        <end position="115"/>
    </location>
</feature>
<dbReference type="SUPFAM" id="SSF103473">
    <property type="entry name" value="MFS general substrate transporter"/>
    <property type="match status" value="1"/>
</dbReference>
<dbReference type="InterPro" id="IPR011701">
    <property type="entry name" value="MFS"/>
</dbReference>
<feature type="transmembrane region" description="Helical" evidence="7">
    <location>
        <begin position="432"/>
        <end position="454"/>
    </location>
</feature>
<dbReference type="Gene3D" id="1.20.1250.20">
    <property type="entry name" value="MFS general substrate transporter like domains"/>
    <property type="match status" value="1"/>
</dbReference>
<evidence type="ECO:0000256" key="4">
    <source>
        <dbReference type="ARBA" id="ARBA00023136"/>
    </source>
</evidence>
<proteinExistence type="predicted"/>
<dbReference type="EMBL" id="PXOG01000096">
    <property type="protein sequence ID" value="RGP77380.1"/>
    <property type="molecule type" value="Genomic_DNA"/>
</dbReference>
<feature type="transmembrane region" description="Helical" evidence="7">
    <location>
        <begin position="185"/>
        <end position="203"/>
    </location>
</feature>
<feature type="transmembrane region" description="Helical" evidence="7">
    <location>
        <begin position="403"/>
        <end position="425"/>
    </location>
</feature>
<keyword evidence="5" id="KW-0325">Glycoprotein</keyword>
<evidence type="ECO:0000256" key="5">
    <source>
        <dbReference type="ARBA" id="ARBA00023180"/>
    </source>
</evidence>
<comment type="caution">
    <text evidence="9">The sequence shown here is derived from an EMBL/GenBank/DDBJ whole genome shotgun (WGS) entry which is preliminary data.</text>
</comment>
<evidence type="ECO:0000313" key="10">
    <source>
        <dbReference type="Proteomes" id="UP000266234"/>
    </source>
</evidence>
<dbReference type="AlphaFoldDB" id="A0A395SY22"/>
<dbReference type="GO" id="GO:0022857">
    <property type="term" value="F:transmembrane transporter activity"/>
    <property type="evidence" value="ECO:0007669"/>
    <property type="project" value="InterPro"/>
</dbReference>
<comment type="subcellular location">
    <subcellularLocation>
        <location evidence="1">Membrane</location>
        <topology evidence="1">Multi-pass membrane protein</topology>
    </subcellularLocation>
</comment>
<feature type="compositionally biased region" description="Polar residues" evidence="6">
    <location>
        <begin position="1"/>
        <end position="21"/>
    </location>
</feature>
<dbReference type="OrthoDB" id="5410178at2759"/>
<keyword evidence="3 7" id="KW-1133">Transmembrane helix</keyword>
<sequence length="517" mass="56961">MPHSVSSETASTDNTMTNNGSLKDAVQGKGVHLDNEHRVCWDEDAEQHPRNWKAGTKTYTAALICWLEMYMTAISSSGTATAESAREEYGISRTLSYFVFVTIYLLGQTIGGIFLPPISEVFGRRTIYILAATIFCISSAIVAAVPSVIAVYFGRFIQGVAAAIPATVAFGNFDDMYNAENRIWVVYIYTILGMLGLALGPIYATYVTSSIGWRWVYYISTIVMGATAVACIFTKESNADQLLDKIIKELKEETGMKDIKSGHGDGEKLTVSSFAQNCLFRPLQFLVTDPLVFFCAVLCAIAFGLIYGLTESLTIVYTAPPFNFSQDSSSLAFIAIAIGEVINILPRFYDAYIYKKYRKTHRRILPESKITSFAISAPALAIGLWIFAWTIPPRVTNVPWPVSMIGLVIVGFSLNDFSYVLFGYATDSYGQYASSAVSAISLTRTLTGAVFPLFTYQMYTGLGSNVATSILAAVASLFAFTPFLFLKYGEKLRHRSKYAADNDQALEQENSHMKDKD</sequence>
<feature type="region of interest" description="Disordered" evidence="6">
    <location>
        <begin position="1"/>
        <end position="22"/>
    </location>
</feature>
<gene>
    <name evidence="9" type="ORF">FLONG3_4519</name>
</gene>
<feature type="transmembrane region" description="Helical" evidence="7">
    <location>
        <begin position="466"/>
        <end position="486"/>
    </location>
</feature>
<feature type="domain" description="Major facilitator superfamily (MFS) profile" evidence="8">
    <location>
        <begin position="57"/>
        <end position="490"/>
    </location>
</feature>
<dbReference type="PROSITE" id="PS50850">
    <property type="entry name" value="MFS"/>
    <property type="match status" value="1"/>
</dbReference>
<evidence type="ECO:0000256" key="2">
    <source>
        <dbReference type="ARBA" id="ARBA00022692"/>
    </source>
</evidence>
<keyword evidence="4 7" id="KW-0472">Membrane</keyword>
<organism evidence="9 10">
    <name type="scientific">Fusarium longipes</name>
    <dbReference type="NCBI Taxonomy" id="694270"/>
    <lineage>
        <taxon>Eukaryota</taxon>
        <taxon>Fungi</taxon>
        <taxon>Dikarya</taxon>
        <taxon>Ascomycota</taxon>
        <taxon>Pezizomycotina</taxon>
        <taxon>Sordariomycetes</taxon>
        <taxon>Hypocreomycetidae</taxon>
        <taxon>Hypocreales</taxon>
        <taxon>Nectriaceae</taxon>
        <taxon>Fusarium</taxon>
    </lineage>
</organism>
<evidence type="ECO:0000256" key="3">
    <source>
        <dbReference type="ARBA" id="ARBA00022989"/>
    </source>
</evidence>
<feature type="transmembrane region" description="Helical" evidence="7">
    <location>
        <begin position="370"/>
        <end position="391"/>
    </location>
</feature>
<dbReference type="PANTHER" id="PTHR23502:SF157">
    <property type="entry name" value="MAJOR FACILITATOR SUPERFAMILY (MFS) PROFILE DOMAIN-CONTAINING PROTEIN-RELATED"/>
    <property type="match status" value="1"/>
</dbReference>